<dbReference type="InterPro" id="IPR011009">
    <property type="entry name" value="Kinase-like_dom_sf"/>
</dbReference>
<keyword evidence="1" id="KW-0067">ATP-binding</keyword>
<dbReference type="InterPro" id="IPR000719">
    <property type="entry name" value="Prot_kinase_dom"/>
</dbReference>
<keyword evidence="4" id="KW-1185">Reference proteome</keyword>
<protein>
    <submittedName>
        <fullName evidence="3">Kinase-like domain-containing protein</fullName>
    </submittedName>
</protein>
<dbReference type="PROSITE" id="PS50011">
    <property type="entry name" value="PROTEIN_KINASE_DOM"/>
    <property type="match status" value="1"/>
</dbReference>
<dbReference type="GO" id="GO:0005524">
    <property type="term" value="F:ATP binding"/>
    <property type="evidence" value="ECO:0007669"/>
    <property type="project" value="UniProtKB-UniRule"/>
</dbReference>
<dbReference type="EMBL" id="QKWP01000400">
    <property type="protein sequence ID" value="RIB20744.1"/>
    <property type="molecule type" value="Genomic_DNA"/>
</dbReference>
<dbReference type="InterPro" id="IPR051681">
    <property type="entry name" value="Ser/Thr_Kinases-Pseudokinases"/>
</dbReference>
<feature type="domain" description="Protein kinase" evidence="2">
    <location>
        <begin position="1"/>
        <end position="230"/>
    </location>
</feature>
<dbReference type="PROSITE" id="PS00107">
    <property type="entry name" value="PROTEIN_KINASE_ATP"/>
    <property type="match status" value="1"/>
</dbReference>
<dbReference type="Pfam" id="PF00069">
    <property type="entry name" value="Pkinase"/>
    <property type="match status" value="1"/>
</dbReference>
<dbReference type="PANTHER" id="PTHR44329">
    <property type="entry name" value="SERINE/THREONINE-PROTEIN KINASE TNNI3K-RELATED"/>
    <property type="match status" value="1"/>
</dbReference>
<dbReference type="GO" id="GO:0004674">
    <property type="term" value="F:protein serine/threonine kinase activity"/>
    <property type="evidence" value="ECO:0007669"/>
    <property type="project" value="TreeGrafter"/>
</dbReference>
<evidence type="ECO:0000313" key="4">
    <source>
        <dbReference type="Proteomes" id="UP000266673"/>
    </source>
</evidence>
<sequence length="245" mass="27675">MNIDNCMKTYLIRSLKYEEAIEWIPFDRLSKVKEIGKGGFGSVYSALWAREPSSIVALKTLTCSMETKDDFLKEDKLEILENISDELHIIHDYTRYFHADFHGGNILQDQRSYIVDLGLSRPEHDGNLGDIYGVMPYVAPEVLLGEQKFTQEADIYGFGIIMSEMTTGQRPFDGHEFDNNLAIKICGGLQPAFAPGSPECYVELAKKCMNSNSQKRPKASDIQSTIKDWLNEIASSDDNEIKNNS</sequence>
<organism evidence="3 4">
    <name type="scientific">Gigaspora rosea</name>
    <dbReference type="NCBI Taxonomy" id="44941"/>
    <lineage>
        <taxon>Eukaryota</taxon>
        <taxon>Fungi</taxon>
        <taxon>Fungi incertae sedis</taxon>
        <taxon>Mucoromycota</taxon>
        <taxon>Glomeromycotina</taxon>
        <taxon>Glomeromycetes</taxon>
        <taxon>Diversisporales</taxon>
        <taxon>Gigasporaceae</taxon>
        <taxon>Gigaspora</taxon>
    </lineage>
</organism>
<dbReference type="InterPro" id="IPR017441">
    <property type="entry name" value="Protein_kinase_ATP_BS"/>
</dbReference>
<keyword evidence="3" id="KW-0418">Kinase</keyword>
<dbReference type="AlphaFoldDB" id="A0A397VE78"/>
<keyword evidence="3" id="KW-0808">Transferase</keyword>
<dbReference type="Gene3D" id="1.10.510.10">
    <property type="entry name" value="Transferase(Phosphotransferase) domain 1"/>
    <property type="match status" value="2"/>
</dbReference>
<comment type="caution">
    <text evidence="3">The sequence shown here is derived from an EMBL/GenBank/DDBJ whole genome shotgun (WGS) entry which is preliminary data.</text>
</comment>
<accession>A0A397VE78</accession>
<dbReference type="OrthoDB" id="4062651at2759"/>
<dbReference type="Proteomes" id="UP000266673">
    <property type="component" value="Unassembled WGS sequence"/>
</dbReference>
<keyword evidence="1" id="KW-0547">Nucleotide-binding</keyword>
<evidence type="ECO:0000259" key="2">
    <source>
        <dbReference type="PROSITE" id="PS50011"/>
    </source>
</evidence>
<reference evidence="3 4" key="1">
    <citation type="submission" date="2018-06" db="EMBL/GenBank/DDBJ databases">
        <title>Comparative genomics reveals the genomic features of Rhizophagus irregularis, R. cerebriforme, R. diaphanum and Gigaspora rosea, and their symbiotic lifestyle signature.</title>
        <authorList>
            <person name="Morin E."/>
            <person name="San Clemente H."/>
            <person name="Chen E.C.H."/>
            <person name="De La Providencia I."/>
            <person name="Hainaut M."/>
            <person name="Kuo A."/>
            <person name="Kohler A."/>
            <person name="Murat C."/>
            <person name="Tang N."/>
            <person name="Roy S."/>
            <person name="Loubradou J."/>
            <person name="Henrissat B."/>
            <person name="Grigoriev I.V."/>
            <person name="Corradi N."/>
            <person name="Roux C."/>
            <person name="Martin F.M."/>
        </authorList>
    </citation>
    <scope>NUCLEOTIDE SEQUENCE [LARGE SCALE GENOMIC DNA]</scope>
    <source>
        <strain evidence="3 4">DAOM 194757</strain>
    </source>
</reference>
<dbReference type="SUPFAM" id="SSF56112">
    <property type="entry name" value="Protein kinase-like (PK-like)"/>
    <property type="match status" value="1"/>
</dbReference>
<evidence type="ECO:0000256" key="1">
    <source>
        <dbReference type="PROSITE-ProRule" id="PRU10141"/>
    </source>
</evidence>
<evidence type="ECO:0000313" key="3">
    <source>
        <dbReference type="EMBL" id="RIB20744.1"/>
    </source>
</evidence>
<proteinExistence type="predicted"/>
<gene>
    <name evidence="3" type="ORF">C2G38_2141019</name>
</gene>
<name>A0A397VE78_9GLOM</name>
<feature type="binding site" evidence="1">
    <location>
        <position position="59"/>
    </location>
    <ligand>
        <name>ATP</name>
        <dbReference type="ChEBI" id="CHEBI:30616"/>
    </ligand>
</feature>